<evidence type="ECO:0000313" key="3">
    <source>
        <dbReference type="Proteomes" id="UP000248405"/>
    </source>
</evidence>
<accession>A0A319B3Q1</accession>
<dbReference type="InterPro" id="IPR058913">
    <property type="entry name" value="Integrase_dom_put"/>
</dbReference>
<dbReference type="PANTHER" id="PTHR46791:SF5">
    <property type="entry name" value="CLR5 DOMAIN-CONTAINING PROTEIN-RELATED"/>
    <property type="match status" value="1"/>
</dbReference>
<keyword evidence="3" id="KW-1185">Reference proteome</keyword>
<dbReference type="PANTHER" id="PTHR46791">
    <property type="entry name" value="EXPRESSED PROTEIN"/>
    <property type="match status" value="1"/>
</dbReference>
<dbReference type="Proteomes" id="UP000248405">
    <property type="component" value="Unassembled WGS sequence"/>
</dbReference>
<organism evidence="2 3">
    <name type="scientific">Aspergillus vadensis (strain CBS 113365 / IMI 142717 / IBT 24658)</name>
    <dbReference type="NCBI Taxonomy" id="1448311"/>
    <lineage>
        <taxon>Eukaryota</taxon>
        <taxon>Fungi</taxon>
        <taxon>Dikarya</taxon>
        <taxon>Ascomycota</taxon>
        <taxon>Pezizomycotina</taxon>
        <taxon>Eurotiomycetes</taxon>
        <taxon>Eurotiomycetidae</taxon>
        <taxon>Eurotiales</taxon>
        <taxon>Aspergillaceae</taxon>
        <taxon>Aspergillus</taxon>
        <taxon>Aspergillus subgen. Circumdati</taxon>
    </lineage>
</organism>
<dbReference type="RefSeq" id="XP_025560933.1">
    <property type="nucleotide sequence ID" value="XM_025703278.1"/>
</dbReference>
<dbReference type="AlphaFoldDB" id="A0A319B3Q1"/>
<proteinExistence type="predicted"/>
<evidence type="ECO:0000313" key="2">
    <source>
        <dbReference type="EMBL" id="PYH67139.1"/>
    </source>
</evidence>
<gene>
    <name evidence="2" type="ORF">BO88DRAFT_344940</name>
</gene>
<name>A0A319B3Q1_ASPVC</name>
<dbReference type="GeneID" id="37207870"/>
<dbReference type="Pfam" id="PF24764">
    <property type="entry name" value="rva_4"/>
    <property type="match status" value="1"/>
</dbReference>
<feature type="non-terminal residue" evidence="2">
    <location>
        <position position="1"/>
    </location>
</feature>
<dbReference type="OrthoDB" id="5392716at2759"/>
<protein>
    <recommendedName>
        <fullName evidence="1">Integrase core domain-containing protein</fullName>
    </recommendedName>
</protein>
<dbReference type="EMBL" id="KZ821631">
    <property type="protein sequence ID" value="PYH67139.1"/>
    <property type="molecule type" value="Genomic_DNA"/>
</dbReference>
<sequence length="413" mass="47531">SHIASIIEAQYHVRVGERTIKTRLSGGISKRDSTATTDSSLHGRIKELFFERCLSDAEILRTVRYEGYTVSARALRRIRTEQGLVRRTDESSERQLQDDIATNHLLEAYNEGTIQGYGRELLFAHMRGELLIIPRYRQHNIYRTAAPEAIQQRKNDMQRSRGSYMNPGPDHFWSVDGYMKLEPYGIRIHAAIDAYTRYIIWVYIGIDTRTSVSVVGQYIVAVHERKIICNKIRSDHGSETSLPAKAQAYEPEIEATECCIFGSSTANQRIEARWAQLSKSSLFRYHSYFKALMEVGDSSRDMIPDQNALYAVYMPMLRTQVSSYVGTWNQHIIRKQPQRPYVVFEALRWRQVGFDPEKPPAVRPDEAATPFRTIYLGLRERLIVHMRSYAKPELTLSEAPTGAFDWLEPQGSE</sequence>
<feature type="domain" description="Integrase core" evidence="1">
    <location>
        <begin position="164"/>
        <end position="339"/>
    </location>
</feature>
<reference evidence="2" key="1">
    <citation type="submission" date="2016-12" db="EMBL/GenBank/DDBJ databases">
        <title>The genomes of Aspergillus section Nigri reveals drivers in fungal speciation.</title>
        <authorList>
            <consortium name="DOE Joint Genome Institute"/>
            <person name="Vesth T.C."/>
            <person name="Nybo J."/>
            <person name="Theobald S."/>
            <person name="Brandl J."/>
            <person name="Frisvad J.C."/>
            <person name="Nielsen K.F."/>
            <person name="Lyhne E.K."/>
            <person name="Kogle M.E."/>
            <person name="Kuo A."/>
            <person name="Riley R."/>
            <person name="Clum A."/>
            <person name="Nolan M."/>
            <person name="Lipzen A."/>
            <person name="Salamov A."/>
            <person name="Henrissat B."/>
            <person name="Wiebenga A."/>
            <person name="De Vries R.P."/>
            <person name="Grigoriev I.V."/>
            <person name="Mortensen U.H."/>
            <person name="Andersen M.R."/>
            <person name="Baker S.E."/>
        </authorList>
    </citation>
    <scope>NUCLEOTIDE SEQUENCE [LARGE SCALE GENOMIC DNA]</scope>
    <source>
        <strain evidence="2">CBS 113365</strain>
    </source>
</reference>
<evidence type="ECO:0000259" key="1">
    <source>
        <dbReference type="Pfam" id="PF24764"/>
    </source>
</evidence>